<dbReference type="NCBIfam" id="NF033760">
    <property type="entry name" value="gliding_GltG"/>
    <property type="match status" value="1"/>
</dbReference>
<dbReference type="Gene3D" id="2.60.200.20">
    <property type="match status" value="1"/>
</dbReference>
<dbReference type="CDD" id="cd00060">
    <property type="entry name" value="FHA"/>
    <property type="match status" value="1"/>
</dbReference>
<evidence type="ECO:0000313" key="3">
    <source>
        <dbReference type="EMBL" id="PZR17451.1"/>
    </source>
</evidence>
<dbReference type="PANTHER" id="PTHR23308">
    <property type="entry name" value="NUCLEAR INHIBITOR OF PROTEIN PHOSPHATASE-1"/>
    <property type="match status" value="1"/>
</dbReference>
<evidence type="ECO:0000256" key="1">
    <source>
        <dbReference type="SAM" id="MobiDB-lite"/>
    </source>
</evidence>
<dbReference type="SUPFAM" id="SSF74653">
    <property type="entry name" value="TolA/TonB C-terminal domain"/>
    <property type="match status" value="1"/>
</dbReference>
<dbReference type="AlphaFoldDB" id="A0A2W5W2S8"/>
<evidence type="ECO:0000259" key="2">
    <source>
        <dbReference type="PROSITE" id="PS50006"/>
    </source>
</evidence>
<accession>A0A2W5W2S8</accession>
<feature type="region of interest" description="Disordered" evidence="1">
    <location>
        <begin position="147"/>
        <end position="176"/>
    </location>
</feature>
<dbReference type="InterPro" id="IPR000253">
    <property type="entry name" value="FHA_dom"/>
</dbReference>
<dbReference type="InterPro" id="IPR049806">
    <property type="entry name" value="MasK-like_C"/>
</dbReference>
<protein>
    <recommendedName>
        <fullName evidence="2">FHA domain-containing protein</fullName>
    </recommendedName>
</protein>
<feature type="region of interest" description="Disordered" evidence="1">
    <location>
        <begin position="372"/>
        <end position="416"/>
    </location>
</feature>
<proteinExistence type="predicted"/>
<feature type="domain" description="FHA" evidence="2">
    <location>
        <begin position="26"/>
        <end position="76"/>
    </location>
</feature>
<reference evidence="3 4" key="1">
    <citation type="submission" date="2017-08" db="EMBL/GenBank/DDBJ databases">
        <title>Infants hospitalized years apart are colonized by the same room-sourced microbial strains.</title>
        <authorList>
            <person name="Brooks B."/>
            <person name="Olm M.R."/>
            <person name="Firek B.A."/>
            <person name="Baker R."/>
            <person name="Thomas B.C."/>
            <person name="Morowitz M.J."/>
            <person name="Banfield J.F."/>
        </authorList>
    </citation>
    <scope>NUCLEOTIDE SEQUENCE [LARGE SCALE GENOMIC DNA]</scope>
    <source>
        <strain evidence="3">S2_003_000_R2_14</strain>
    </source>
</reference>
<dbReference type="EMBL" id="QFQP01000002">
    <property type="protein sequence ID" value="PZR17451.1"/>
    <property type="molecule type" value="Genomic_DNA"/>
</dbReference>
<sequence length="626" mass="65426">MAVPLTLKVFKGDELVVSKDYDRDIIKIGRLSSAHLCLDDEKVSRIHSVIEVAPDGSLSIIDMGSVEGTFVNGKRVNKGTLQFGDEVKVGNTTIKVEAAGAAPAVAAVAPVVAAAPAVAPAPVVAAPPPPPAEAMTQPVVPVQAPPVAYQPAPEPAELHEEPLSSSARARPRRRKGTGPLGVELRFLWGDQMVGEFFLQPGVERTFKVGSVAGVDFEMGESRFSGPSFDLVKFGKNGATLRFTSKMNGELQRRFGEEKLTLDEAKKKGLAQSEGDALALTLAPEDFAWVDLGGIVVEVFFQPQPKPVFVPFAESVDFTVLNIFLLMFFLGAMFVISAANLTAEGEGFDDELNSNSARIAKLLIKPPEKNPILQKFEKKKDSGEAAQKHKGDEGKMGKKDAPQRSAHAAPKGDPSNKDQARLLVNKVFGSSGGGISTIFGHQGLGGELKSAMGNMFGAAAGDSGGFGGLGLRGSGSGGGGVGDTVGIGGIGTKGRGGGTGGYGSGVGVLGGKKDVDIGITSSEPMVMGSLDKELIRKVIHANRGQIRYCYESQLNRFPKLAGKVAIKFVISPSGTVSTSSVAQATTNNPELEACVAGRVRTWVFPKPKGGGVVIVTYPFIFAQSGGQ</sequence>
<dbReference type="SUPFAM" id="SSF49879">
    <property type="entry name" value="SMAD/FHA domain"/>
    <property type="match status" value="1"/>
</dbReference>
<comment type="caution">
    <text evidence="3">The sequence shown here is derived from an EMBL/GenBank/DDBJ whole genome shotgun (WGS) entry which is preliminary data.</text>
</comment>
<organism evidence="3 4">
    <name type="scientific">Archangium gephyra</name>
    <dbReference type="NCBI Taxonomy" id="48"/>
    <lineage>
        <taxon>Bacteria</taxon>
        <taxon>Pseudomonadati</taxon>
        <taxon>Myxococcota</taxon>
        <taxon>Myxococcia</taxon>
        <taxon>Myxococcales</taxon>
        <taxon>Cystobacterineae</taxon>
        <taxon>Archangiaceae</taxon>
        <taxon>Archangium</taxon>
    </lineage>
</organism>
<dbReference type="Proteomes" id="UP000249061">
    <property type="component" value="Unassembled WGS sequence"/>
</dbReference>
<feature type="compositionally biased region" description="Basic and acidic residues" evidence="1">
    <location>
        <begin position="374"/>
        <end position="401"/>
    </location>
</feature>
<dbReference type="Pfam" id="PF00498">
    <property type="entry name" value="FHA"/>
    <property type="match status" value="1"/>
</dbReference>
<name>A0A2W5W2S8_9BACT</name>
<gene>
    <name evidence="3" type="ORF">DI536_03775</name>
</gene>
<dbReference type="SMART" id="SM00240">
    <property type="entry name" value="FHA"/>
    <property type="match status" value="1"/>
</dbReference>
<evidence type="ECO:0000313" key="4">
    <source>
        <dbReference type="Proteomes" id="UP000249061"/>
    </source>
</evidence>
<dbReference type="NCBIfam" id="NF033768">
    <property type="entry name" value="myxo_SS_tail"/>
    <property type="match status" value="1"/>
</dbReference>
<dbReference type="InterPro" id="IPR008984">
    <property type="entry name" value="SMAD_FHA_dom_sf"/>
</dbReference>
<dbReference type="InterPro" id="IPR050923">
    <property type="entry name" value="Cell_Proc_Reg/RNA_Proc"/>
</dbReference>
<dbReference type="PROSITE" id="PS50006">
    <property type="entry name" value="FHA_DOMAIN"/>
    <property type="match status" value="1"/>
</dbReference>